<dbReference type="InterPro" id="IPR006157">
    <property type="entry name" value="FolB_dom"/>
</dbReference>
<dbReference type="CDD" id="cd00534">
    <property type="entry name" value="DHNA_DHNTPE"/>
    <property type="match status" value="1"/>
</dbReference>
<dbReference type="Gene3D" id="3.30.1130.10">
    <property type="match status" value="1"/>
</dbReference>
<comment type="pathway">
    <text evidence="2 6">Cofactor biosynthesis; tetrahydrofolate biosynthesis; 2-amino-4-hydroxy-6-hydroxymethyl-7,8-dihydropteridine diphosphate from 7,8-dihydroneopterin triphosphate: step 3/4.</text>
</comment>
<dbReference type="Proteomes" id="UP001319121">
    <property type="component" value="Chromosome"/>
</dbReference>
<proteinExistence type="inferred from homology"/>
<dbReference type="GO" id="GO:0046656">
    <property type="term" value="P:folic acid biosynthetic process"/>
    <property type="evidence" value="ECO:0007669"/>
    <property type="project" value="UniProtKB-UniRule"/>
</dbReference>
<dbReference type="GO" id="GO:0004150">
    <property type="term" value="F:dihydroneopterin aldolase activity"/>
    <property type="evidence" value="ECO:0007669"/>
    <property type="project" value="UniProtKB-UniRule"/>
</dbReference>
<dbReference type="RefSeq" id="WP_212785227.1">
    <property type="nucleotide sequence ID" value="NZ_AP019536.1"/>
</dbReference>
<dbReference type="GO" id="GO:0005737">
    <property type="term" value="C:cytoplasm"/>
    <property type="evidence" value="ECO:0007669"/>
    <property type="project" value="TreeGrafter"/>
</dbReference>
<evidence type="ECO:0000256" key="6">
    <source>
        <dbReference type="RuleBase" id="RU362079"/>
    </source>
</evidence>
<dbReference type="EC" id="4.1.2.25" evidence="6"/>
<dbReference type="KEGG" id="fku:FGKAn22_16590"/>
<keyword evidence="5 6" id="KW-0456">Lyase</keyword>
<dbReference type="SMART" id="SM00905">
    <property type="entry name" value="FolB"/>
    <property type="match status" value="1"/>
</dbReference>
<dbReference type="SUPFAM" id="SSF55620">
    <property type="entry name" value="Tetrahydrobiopterin biosynthesis enzymes-like"/>
    <property type="match status" value="1"/>
</dbReference>
<evidence type="ECO:0000256" key="4">
    <source>
        <dbReference type="ARBA" id="ARBA00022909"/>
    </source>
</evidence>
<evidence type="ECO:0000256" key="5">
    <source>
        <dbReference type="ARBA" id="ARBA00023239"/>
    </source>
</evidence>
<evidence type="ECO:0000313" key="8">
    <source>
        <dbReference type="EMBL" id="BBI99966.1"/>
    </source>
</evidence>
<sequence length="116" mass="13371">MDRIRISDLLVRCILGINEDERREKQDVVINLVLHADIHQAGKSDNMRDTVDYRALKKRVLAMAERSQYFLVEALAEAIAELCLEHQAVRQVDVCVEKPNALRFARSVAVEITRKR</sequence>
<protein>
    <recommendedName>
        <fullName evidence="6">7,8-dihydroneopterin aldolase</fullName>
        <ecNumber evidence="6">4.1.2.25</ecNumber>
    </recommendedName>
</protein>
<reference evidence="8 9" key="1">
    <citation type="submission" date="2019-03" db="EMBL/GenBank/DDBJ databases">
        <title>Complete genome sequence of Ferrigenium kumadai strain An22, a microaerophilic iron-oxidizing bacterium isolated from a paddy field soil.</title>
        <authorList>
            <person name="Watanabe T."/>
            <person name="Asakawa S."/>
        </authorList>
    </citation>
    <scope>NUCLEOTIDE SEQUENCE [LARGE SCALE GENOMIC DNA]</scope>
    <source>
        <strain evidence="8 9">An22</strain>
    </source>
</reference>
<gene>
    <name evidence="8" type="primary">folX</name>
    <name evidence="8" type="ORF">FGKAn22_16590</name>
</gene>
<keyword evidence="4 6" id="KW-0289">Folate biosynthesis</keyword>
<evidence type="ECO:0000256" key="1">
    <source>
        <dbReference type="ARBA" id="ARBA00001353"/>
    </source>
</evidence>
<evidence type="ECO:0000256" key="3">
    <source>
        <dbReference type="ARBA" id="ARBA00005708"/>
    </source>
</evidence>
<comment type="similarity">
    <text evidence="3 6">Belongs to the DHNA family.</text>
</comment>
<dbReference type="EMBL" id="AP019536">
    <property type="protein sequence ID" value="BBI99966.1"/>
    <property type="molecule type" value="Genomic_DNA"/>
</dbReference>
<comment type="catalytic activity">
    <reaction evidence="1 6">
        <text>7,8-dihydroneopterin = 6-hydroxymethyl-7,8-dihydropterin + glycolaldehyde</text>
        <dbReference type="Rhea" id="RHEA:10540"/>
        <dbReference type="ChEBI" id="CHEBI:17001"/>
        <dbReference type="ChEBI" id="CHEBI:17071"/>
        <dbReference type="ChEBI" id="CHEBI:44841"/>
        <dbReference type="EC" id="4.1.2.25"/>
    </reaction>
</comment>
<feature type="domain" description="Dihydroneopterin aldolase/epimerase" evidence="7">
    <location>
        <begin position="4"/>
        <end position="114"/>
    </location>
</feature>
<evidence type="ECO:0000259" key="7">
    <source>
        <dbReference type="SMART" id="SM00905"/>
    </source>
</evidence>
<accession>A0AAN1W0T2</accession>
<comment type="function">
    <text evidence="6">Catalyzes the conversion of 7,8-dihydroneopterin to 6-hydroxymethyl-7,8-dihydropterin.</text>
</comment>
<dbReference type="GO" id="GO:0046654">
    <property type="term" value="P:tetrahydrofolate biosynthetic process"/>
    <property type="evidence" value="ECO:0007669"/>
    <property type="project" value="UniProtKB-UniRule"/>
</dbReference>
<dbReference type="PANTHER" id="PTHR42844:SF1">
    <property type="entry name" value="DIHYDRONEOPTERIN ALDOLASE 1-RELATED"/>
    <property type="match status" value="1"/>
</dbReference>
<evidence type="ECO:0000313" key="9">
    <source>
        <dbReference type="Proteomes" id="UP001319121"/>
    </source>
</evidence>
<dbReference type="AlphaFoldDB" id="A0AAN1W0T2"/>
<dbReference type="InterPro" id="IPR043133">
    <property type="entry name" value="GTP-CH-I_C/QueF"/>
</dbReference>
<dbReference type="InterPro" id="IPR006156">
    <property type="entry name" value="Dihydroneopterin_aldolase"/>
</dbReference>
<dbReference type="PANTHER" id="PTHR42844">
    <property type="entry name" value="DIHYDRONEOPTERIN ALDOLASE 1-RELATED"/>
    <property type="match status" value="1"/>
</dbReference>
<name>A0AAN1W0T2_9PROT</name>
<evidence type="ECO:0000256" key="2">
    <source>
        <dbReference type="ARBA" id="ARBA00005013"/>
    </source>
</evidence>
<dbReference type="Pfam" id="PF02152">
    <property type="entry name" value="FolB"/>
    <property type="match status" value="1"/>
</dbReference>
<dbReference type="NCBIfam" id="TIGR00525">
    <property type="entry name" value="folB"/>
    <property type="match status" value="1"/>
</dbReference>
<organism evidence="8 9">
    <name type="scientific">Ferrigenium kumadai</name>
    <dbReference type="NCBI Taxonomy" id="1682490"/>
    <lineage>
        <taxon>Bacteria</taxon>
        <taxon>Pseudomonadati</taxon>
        <taxon>Pseudomonadota</taxon>
        <taxon>Betaproteobacteria</taxon>
        <taxon>Nitrosomonadales</taxon>
        <taxon>Gallionellaceae</taxon>
        <taxon>Ferrigenium</taxon>
    </lineage>
</organism>
<keyword evidence="9" id="KW-1185">Reference proteome</keyword>
<dbReference type="NCBIfam" id="TIGR00526">
    <property type="entry name" value="folB_dom"/>
    <property type="match status" value="1"/>
</dbReference>